<protein>
    <submittedName>
        <fullName evidence="2">Uncharacterized protein</fullName>
    </submittedName>
</protein>
<sequence>MERLTHRLLLGWALYGALTLATVLLLLWYRGVFLPCRSSRTAQAELGGRPCTLTLENGAFAVQDGKTELWRSEAALRVQDFLTLDIDRDGETELVLLVWRRGNYGPSKPFWVRRNDTNWSQHLFIYNWQNNAPAPQWMSSALRPQVKAWAAQPDGQLQITTPQGEETQWRWGQWGLVRTDA</sequence>
<reference evidence="2" key="2">
    <citation type="submission" date="2021-04" db="EMBL/GenBank/DDBJ databases">
        <authorList>
            <person name="Gilroy R."/>
        </authorList>
    </citation>
    <scope>NUCLEOTIDE SEQUENCE</scope>
    <source>
        <strain evidence="2">ChiHecec2B26-7398</strain>
    </source>
</reference>
<gene>
    <name evidence="2" type="ORF">H9846_10280</name>
</gene>
<comment type="caution">
    <text evidence="2">The sequence shown here is derived from an EMBL/GenBank/DDBJ whole genome shotgun (WGS) entry which is preliminary data.</text>
</comment>
<organism evidence="2 3">
    <name type="scientific">Candidatus Gemmiger excrementipullorum</name>
    <dbReference type="NCBI Taxonomy" id="2838610"/>
    <lineage>
        <taxon>Bacteria</taxon>
        <taxon>Bacillati</taxon>
        <taxon>Bacillota</taxon>
        <taxon>Clostridia</taxon>
        <taxon>Eubacteriales</taxon>
        <taxon>Gemmiger</taxon>
    </lineage>
</organism>
<name>A0A9D1Y2T2_9FIRM</name>
<dbReference type="AlphaFoldDB" id="A0A9D1Y2T2"/>
<accession>A0A9D1Y2T2</accession>
<feature type="transmembrane region" description="Helical" evidence="1">
    <location>
        <begin position="12"/>
        <end position="29"/>
    </location>
</feature>
<evidence type="ECO:0000256" key="1">
    <source>
        <dbReference type="SAM" id="Phobius"/>
    </source>
</evidence>
<reference evidence="2" key="1">
    <citation type="journal article" date="2021" name="PeerJ">
        <title>Extensive microbial diversity within the chicken gut microbiome revealed by metagenomics and culture.</title>
        <authorList>
            <person name="Gilroy R."/>
            <person name="Ravi A."/>
            <person name="Getino M."/>
            <person name="Pursley I."/>
            <person name="Horton D.L."/>
            <person name="Alikhan N.F."/>
            <person name="Baker D."/>
            <person name="Gharbi K."/>
            <person name="Hall N."/>
            <person name="Watson M."/>
            <person name="Adriaenssens E.M."/>
            <person name="Foster-Nyarko E."/>
            <person name="Jarju S."/>
            <person name="Secka A."/>
            <person name="Antonio M."/>
            <person name="Oren A."/>
            <person name="Chaudhuri R.R."/>
            <person name="La Ragione R."/>
            <person name="Hildebrand F."/>
            <person name="Pallen M.J."/>
        </authorList>
    </citation>
    <scope>NUCLEOTIDE SEQUENCE</scope>
    <source>
        <strain evidence="2">ChiHecec2B26-7398</strain>
    </source>
</reference>
<dbReference type="EMBL" id="DXEI01000155">
    <property type="protein sequence ID" value="HIX95824.1"/>
    <property type="molecule type" value="Genomic_DNA"/>
</dbReference>
<evidence type="ECO:0000313" key="3">
    <source>
        <dbReference type="Proteomes" id="UP000886751"/>
    </source>
</evidence>
<dbReference type="Proteomes" id="UP000886751">
    <property type="component" value="Unassembled WGS sequence"/>
</dbReference>
<keyword evidence="1" id="KW-0472">Membrane</keyword>
<keyword evidence="1" id="KW-0812">Transmembrane</keyword>
<evidence type="ECO:0000313" key="2">
    <source>
        <dbReference type="EMBL" id="HIX95824.1"/>
    </source>
</evidence>
<proteinExistence type="predicted"/>
<keyword evidence="1" id="KW-1133">Transmembrane helix</keyword>